<sequence>MLISPKPLGSPAVEVKYQAKIGSFISLKPSMSLTPPLIITPKIPLTLQLHEANSNQTSSLPSYASITVISSAFTPSVAFTGLLQSPL</sequence>
<gene>
    <name evidence="1" type="ORF">LCGC14_0681710</name>
</gene>
<protein>
    <submittedName>
        <fullName evidence="1">Uncharacterized protein</fullName>
    </submittedName>
</protein>
<reference evidence="1" key="1">
    <citation type="journal article" date="2015" name="Nature">
        <title>Complex archaea that bridge the gap between prokaryotes and eukaryotes.</title>
        <authorList>
            <person name="Spang A."/>
            <person name="Saw J.H."/>
            <person name="Jorgensen S.L."/>
            <person name="Zaremba-Niedzwiedzka K."/>
            <person name="Martijn J."/>
            <person name="Lind A.E."/>
            <person name="van Eijk R."/>
            <person name="Schleper C."/>
            <person name="Guy L."/>
            <person name="Ettema T.J."/>
        </authorList>
    </citation>
    <scope>NUCLEOTIDE SEQUENCE</scope>
</reference>
<organism evidence="1">
    <name type="scientific">marine sediment metagenome</name>
    <dbReference type="NCBI Taxonomy" id="412755"/>
    <lineage>
        <taxon>unclassified sequences</taxon>
        <taxon>metagenomes</taxon>
        <taxon>ecological metagenomes</taxon>
    </lineage>
</organism>
<accession>A0A0F9T9D0</accession>
<dbReference type="EMBL" id="LAZR01001380">
    <property type="protein sequence ID" value="KKN45576.1"/>
    <property type="molecule type" value="Genomic_DNA"/>
</dbReference>
<comment type="caution">
    <text evidence="1">The sequence shown here is derived from an EMBL/GenBank/DDBJ whole genome shotgun (WGS) entry which is preliminary data.</text>
</comment>
<dbReference type="AlphaFoldDB" id="A0A0F9T9D0"/>
<proteinExistence type="predicted"/>
<name>A0A0F9T9D0_9ZZZZ</name>
<evidence type="ECO:0000313" key="1">
    <source>
        <dbReference type="EMBL" id="KKN45576.1"/>
    </source>
</evidence>